<evidence type="ECO:0000313" key="6">
    <source>
        <dbReference type="EMBL" id="RZF36738.1"/>
    </source>
</evidence>
<protein>
    <submittedName>
        <fullName evidence="6">Uncharacterized protein</fullName>
    </submittedName>
</protein>
<evidence type="ECO:0000256" key="4">
    <source>
        <dbReference type="RuleBase" id="RU000363"/>
    </source>
</evidence>
<dbReference type="SMR" id="A0A482WTE8"/>
<keyword evidence="3" id="KW-0560">Oxidoreductase</keyword>
<dbReference type="InterPro" id="IPR036291">
    <property type="entry name" value="NAD(P)-bd_dom_sf"/>
</dbReference>
<keyword evidence="7" id="KW-1185">Reference proteome</keyword>
<sequence>MTEITFLEKLIAFLQFLVIYKIAAFVLSRIYVHFFKKPIDVTKAGSWAVITGCTDGIGKSFAFELAKKGMNVVLISRSQEKLEDLAKELTSRYQIKTKIIVVDFVNIRDSQPEIEQHLASLDIGLLVNNVGVSIGIGYFLEYNWKEINDMIEVNSKSVIGMTAIILPKMVAKRKGVIINVSSIASRVPTLYMSAYAATKAFVTKFSEDLMLEYEDYGITVQCLTPAFVATKMISGSPTVTSPSADTYVRSALKQVGLQLVTTGYLPHDFEIYFVRFTDAICPKLTAWILKRFVFIFAYTYNNEEHKNYMKLKF</sequence>
<dbReference type="EMBL" id="QKKF02025899">
    <property type="protein sequence ID" value="RZF36738.1"/>
    <property type="molecule type" value="Genomic_DNA"/>
</dbReference>
<comment type="similarity">
    <text evidence="1 4">Belongs to the short-chain dehydrogenases/reductases (SDR) family.</text>
</comment>
<dbReference type="PANTHER" id="PTHR43899">
    <property type="entry name" value="RH59310P"/>
    <property type="match status" value="1"/>
</dbReference>
<dbReference type="STRING" id="195883.A0A482WTE8"/>
<organism evidence="6 7">
    <name type="scientific">Laodelphax striatellus</name>
    <name type="common">Small brown planthopper</name>
    <name type="synonym">Delphax striatella</name>
    <dbReference type="NCBI Taxonomy" id="195883"/>
    <lineage>
        <taxon>Eukaryota</taxon>
        <taxon>Metazoa</taxon>
        <taxon>Ecdysozoa</taxon>
        <taxon>Arthropoda</taxon>
        <taxon>Hexapoda</taxon>
        <taxon>Insecta</taxon>
        <taxon>Pterygota</taxon>
        <taxon>Neoptera</taxon>
        <taxon>Paraneoptera</taxon>
        <taxon>Hemiptera</taxon>
        <taxon>Auchenorrhyncha</taxon>
        <taxon>Fulgoroidea</taxon>
        <taxon>Delphacidae</taxon>
        <taxon>Criomorphinae</taxon>
        <taxon>Laodelphax</taxon>
    </lineage>
</organism>
<keyword evidence="5" id="KW-0472">Membrane</keyword>
<keyword evidence="2" id="KW-0521">NADP</keyword>
<evidence type="ECO:0000313" key="7">
    <source>
        <dbReference type="Proteomes" id="UP000291343"/>
    </source>
</evidence>
<dbReference type="PIRSF" id="PIRSF000126">
    <property type="entry name" value="11-beta-HSD1"/>
    <property type="match status" value="1"/>
</dbReference>
<dbReference type="OrthoDB" id="5545019at2759"/>
<accession>A0A482WTE8</accession>
<dbReference type="Proteomes" id="UP000291343">
    <property type="component" value="Unassembled WGS sequence"/>
</dbReference>
<evidence type="ECO:0000256" key="3">
    <source>
        <dbReference type="ARBA" id="ARBA00023002"/>
    </source>
</evidence>
<dbReference type="InParanoid" id="A0A482WTE8"/>
<keyword evidence="5" id="KW-1133">Transmembrane helix</keyword>
<reference evidence="6 7" key="1">
    <citation type="journal article" date="2017" name="Gigascience">
        <title>Genome sequence of the small brown planthopper, Laodelphax striatellus.</title>
        <authorList>
            <person name="Zhu J."/>
            <person name="Jiang F."/>
            <person name="Wang X."/>
            <person name="Yang P."/>
            <person name="Bao Y."/>
            <person name="Zhao W."/>
            <person name="Wang W."/>
            <person name="Lu H."/>
            <person name="Wang Q."/>
            <person name="Cui N."/>
            <person name="Li J."/>
            <person name="Chen X."/>
            <person name="Luo L."/>
            <person name="Yu J."/>
            <person name="Kang L."/>
            <person name="Cui F."/>
        </authorList>
    </citation>
    <scope>NUCLEOTIDE SEQUENCE [LARGE SCALE GENOMIC DNA]</scope>
    <source>
        <strain evidence="6">Lst14</strain>
    </source>
</reference>
<comment type="caution">
    <text evidence="6">The sequence shown here is derived from an EMBL/GenBank/DDBJ whole genome shotgun (WGS) entry which is preliminary data.</text>
</comment>
<dbReference type="Gene3D" id="3.40.50.720">
    <property type="entry name" value="NAD(P)-binding Rossmann-like Domain"/>
    <property type="match status" value="1"/>
</dbReference>
<dbReference type="PRINTS" id="PR00081">
    <property type="entry name" value="GDHRDH"/>
</dbReference>
<gene>
    <name evidence="6" type="ORF">LSTR_LSTR005051</name>
</gene>
<dbReference type="PANTHER" id="PTHR43899:SF13">
    <property type="entry name" value="RH59310P"/>
    <property type="match status" value="1"/>
</dbReference>
<dbReference type="CDD" id="cd05356">
    <property type="entry name" value="17beta-HSD1_like_SDR_c"/>
    <property type="match status" value="1"/>
</dbReference>
<evidence type="ECO:0000256" key="5">
    <source>
        <dbReference type="SAM" id="Phobius"/>
    </source>
</evidence>
<dbReference type="InterPro" id="IPR002347">
    <property type="entry name" value="SDR_fam"/>
</dbReference>
<proteinExistence type="inferred from homology"/>
<dbReference type="PRINTS" id="PR00080">
    <property type="entry name" value="SDRFAMILY"/>
</dbReference>
<evidence type="ECO:0000256" key="2">
    <source>
        <dbReference type="ARBA" id="ARBA00022857"/>
    </source>
</evidence>
<dbReference type="FunFam" id="3.40.50.720:FF:000137">
    <property type="entry name" value="Hydroxysteroid (17-beta) dehydrogenase 3"/>
    <property type="match status" value="1"/>
</dbReference>
<keyword evidence="5" id="KW-0812">Transmembrane</keyword>
<evidence type="ECO:0000256" key="1">
    <source>
        <dbReference type="ARBA" id="ARBA00006484"/>
    </source>
</evidence>
<dbReference type="SUPFAM" id="SSF51735">
    <property type="entry name" value="NAD(P)-binding Rossmann-fold domains"/>
    <property type="match status" value="1"/>
</dbReference>
<dbReference type="AlphaFoldDB" id="A0A482WTE8"/>
<feature type="transmembrane region" description="Helical" evidence="5">
    <location>
        <begin position="12"/>
        <end position="32"/>
    </location>
</feature>
<name>A0A482WTE8_LAOST</name>
<dbReference type="Pfam" id="PF00106">
    <property type="entry name" value="adh_short"/>
    <property type="match status" value="1"/>
</dbReference>
<dbReference type="InterPro" id="IPR051019">
    <property type="entry name" value="VLCFA-Steroid_DH"/>
</dbReference>
<dbReference type="GO" id="GO:0016491">
    <property type="term" value="F:oxidoreductase activity"/>
    <property type="evidence" value="ECO:0007669"/>
    <property type="project" value="UniProtKB-KW"/>
</dbReference>